<comment type="caution">
    <text evidence="1">The sequence shown here is derived from an EMBL/GenBank/DDBJ whole genome shotgun (WGS) entry which is preliminary data.</text>
</comment>
<protein>
    <submittedName>
        <fullName evidence="1">Uncharacterized protein</fullName>
    </submittedName>
</protein>
<name>A0A9P5U4G6_9AGAR</name>
<evidence type="ECO:0000313" key="1">
    <source>
        <dbReference type="EMBL" id="KAF9065642.1"/>
    </source>
</evidence>
<evidence type="ECO:0000313" key="2">
    <source>
        <dbReference type="Proteomes" id="UP000772434"/>
    </source>
</evidence>
<reference evidence="1" key="1">
    <citation type="submission" date="2020-11" db="EMBL/GenBank/DDBJ databases">
        <authorList>
            <consortium name="DOE Joint Genome Institute"/>
            <person name="Ahrendt S."/>
            <person name="Riley R."/>
            <person name="Andreopoulos W."/>
            <person name="Labutti K."/>
            <person name="Pangilinan J."/>
            <person name="Ruiz-Duenas F.J."/>
            <person name="Barrasa J.M."/>
            <person name="Sanchez-Garcia M."/>
            <person name="Camarero S."/>
            <person name="Miyauchi S."/>
            <person name="Serrano A."/>
            <person name="Linde D."/>
            <person name="Babiker R."/>
            <person name="Drula E."/>
            <person name="Ayuso-Fernandez I."/>
            <person name="Pacheco R."/>
            <person name="Padilla G."/>
            <person name="Ferreira P."/>
            <person name="Barriuso J."/>
            <person name="Kellner H."/>
            <person name="Castanera R."/>
            <person name="Alfaro M."/>
            <person name="Ramirez L."/>
            <person name="Pisabarro A.G."/>
            <person name="Kuo A."/>
            <person name="Tritt A."/>
            <person name="Lipzen A."/>
            <person name="He G."/>
            <person name="Yan M."/>
            <person name="Ng V."/>
            <person name="Cullen D."/>
            <person name="Martin F."/>
            <person name="Rosso M.-N."/>
            <person name="Henrissat B."/>
            <person name="Hibbett D."/>
            <person name="Martinez A.T."/>
            <person name="Grigoriev I.V."/>
        </authorList>
    </citation>
    <scope>NUCLEOTIDE SEQUENCE</scope>
    <source>
        <strain evidence="1">AH 40177</strain>
    </source>
</reference>
<dbReference type="Proteomes" id="UP000772434">
    <property type="component" value="Unassembled WGS sequence"/>
</dbReference>
<gene>
    <name evidence="1" type="ORF">BDP27DRAFT_45272</name>
</gene>
<dbReference type="EMBL" id="JADNRY010000100">
    <property type="protein sequence ID" value="KAF9065642.1"/>
    <property type="molecule type" value="Genomic_DNA"/>
</dbReference>
<sequence>MACVLSTSSLILTHDLELIAPSLCRSEVLPLPSKETLGYKYPHLLQLTRSDVSTSPTLQHIEHIGFEFGLIGLGDSSRRNTFKKTSCDVVAVYGQQHPNQNRTASAGIVPPSGWPSALQPLTPPNSFKPSFSGSFASFSVLSSPGIGGPALLPQGHD</sequence>
<organism evidence="1 2">
    <name type="scientific">Rhodocollybia butyracea</name>
    <dbReference type="NCBI Taxonomy" id="206335"/>
    <lineage>
        <taxon>Eukaryota</taxon>
        <taxon>Fungi</taxon>
        <taxon>Dikarya</taxon>
        <taxon>Basidiomycota</taxon>
        <taxon>Agaricomycotina</taxon>
        <taxon>Agaricomycetes</taxon>
        <taxon>Agaricomycetidae</taxon>
        <taxon>Agaricales</taxon>
        <taxon>Marasmiineae</taxon>
        <taxon>Omphalotaceae</taxon>
        <taxon>Rhodocollybia</taxon>
    </lineage>
</organism>
<proteinExistence type="predicted"/>
<keyword evidence="2" id="KW-1185">Reference proteome</keyword>
<dbReference type="AlphaFoldDB" id="A0A9P5U4G6"/>
<accession>A0A9P5U4G6</accession>